<dbReference type="OrthoDB" id="6329284at2759"/>
<keyword evidence="2" id="KW-0479">Metal-binding</keyword>
<evidence type="ECO:0000256" key="4">
    <source>
        <dbReference type="ARBA" id="ARBA00023239"/>
    </source>
</evidence>
<dbReference type="AlphaFoldDB" id="A0A139ILQ1"/>
<dbReference type="InterPro" id="IPR011057">
    <property type="entry name" value="Mss4-like_sf"/>
</dbReference>
<dbReference type="PANTHER" id="PTHR33337">
    <property type="entry name" value="GFA DOMAIN-CONTAINING PROTEIN"/>
    <property type="match status" value="1"/>
</dbReference>
<dbReference type="EMBL" id="LFZO01000058">
    <property type="protein sequence ID" value="KXT15466.1"/>
    <property type="molecule type" value="Genomic_DNA"/>
</dbReference>
<evidence type="ECO:0000313" key="8">
    <source>
        <dbReference type="Proteomes" id="UP000073492"/>
    </source>
</evidence>
<keyword evidence="4" id="KW-0456">Lyase</keyword>
<proteinExistence type="inferred from homology"/>
<dbReference type="STRING" id="113226.A0A139ILQ1"/>
<evidence type="ECO:0000313" key="7">
    <source>
        <dbReference type="EMBL" id="KXT15466.1"/>
    </source>
</evidence>
<dbReference type="Proteomes" id="UP000073492">
    <property type="component" value="Unassembled WGS sequence"/>
</dbReference>
<evidence type="ECO:0000259" key="6">
    <source>
        <dbReference type="PROSITE" id="PS51891"/>
    </source>
</evidence>
<evidence type="ECO:0000256" key="2">
    <source>
        <dbReference type="ARBA" id="ARBA00022723"/>
    </source>
</evidence>
<reference evidence="7 8" key="1">
    <citation type="submission" date="2015-07" db="EMBL/GenBank/DDBJ databases">
        <title>Comparative genomics of the Sigatoka disease complex on banana suggests a link between parallel evolutionary changes in Pseudocercospora fijiensis and Pseudocercospora eumusae and increased virulence on the banana host.</title>
        <authorList>
            <person name="Chang T.-C."/>
            <person name="Salvucci A."/>
            <person name="Crous P.W."/>
            <person name="Stergiopoulos I."/>
        </authorList>
    </citation>
    <scope>NUCLEOTIDE SEQUENCE [LARGE SCALE GENOMIC DNA]</scope>
    <source>
        <strain evidence="7 8">CBS 116634</strain>
    </source>
</reference>
<comment type="similarity">
    <text evidence="1">Belongs to the Gfa family.</text>
</comment>
<evidence type="ECO:0000256" key="5">
    <source>
        <dbReference type="SAM" id="MobiDB-lite"/>
    </source>
</evidence>
<feature type="domain" description="CENP-V/GFA" evidence="6">
    <location>
        <begin position="7"/>
        <end position="142"/>
    </location>
</feature>
<gene>
    <name evidence="7" type="ORF">AC579_10619</name>
</gene>
<organism evidence="7 8">
    <name type="scientific">Pseudocercospora musae</name>
    <dbReference type="NCBI Taxonomy" id="113226"/>
    <lineage>
        <taxon>Eukaryota</taxon>
        <taxon>Fungi</taxon>
        <taxon>Dikarya</taxon>
        <taxon>Ascomycota</taxon>
        <taxon>Pezizomycotina</taxon>
        <taxon>Dothideomycetes</taxon>
        <taxon>Dothideomycetidae</taxon>
        <taxon>Mycosphaerellales</taxon>
        <taxon>Mycosphaerellaceae</taxon>
        <taxon>Pseudocercospora</taxon>
    </lineage>
</organism>
<sequence length="229" mass="25832">MSSPIILRGSCACNATKWTSTAAPSHLDFCYCSRCQRVSGAPFVSWMAINRSNMVWSGNVQNFRLTISNGMNSIATRSCCSTCGGTMSMQYDCYPEKTHVAAGTVIEDVEGVMKSLKAGDHVFVADKPAWYTIPEDGVERYDGFDQSFLDRQRRYEVGQKYEQSKVSSQAPYDNEYREEEHRAPADFTMARDEEKTFEESDSEIEALRRQYGDTQRLTVGTTLDEMDSD</sequence>
<dbReference type="GO" id="GO:0046872">
    <property type="term" value="F:metal ion binding"/>
    <property type="evidence" value="ECO:0007669"/>
    <property type="project" value="UniProtKB-KW"/>
</dbReference>
<dbReference type="GO" id="GO:0016846">
    <property type="term" value="F:carbon-sulfur lyase activity"/>
    <property type="evidence" value="ECO:0007669"/>
    <property type="project" value="InterPro"/>
</dbReference>
<dbReference type="SUPFAM" id="SSF51316">
    <property type="entry name" value="Mss4-like"/>
    <property type="match status" value="1"/>
</dbReference>
<comment type="caution">
    <text evidence="7">The sequence shown here is derived from an EMBL/GenBank/DDBJ whole genome shotgun (WGS) entry which is preliminary data.</text>
</comment>
<keyword evidence="3" id="KW-0862">Zinc</keyword>
<dbReference type="InterPro" id="IPR006913">
    <property type="entry name" value="CENP-V/GFA"/>
</dbReference>
<evidence type="ECO:0000256" key="1">
    <source>
        <dbReference type="ARBA" id="ARBA00005495"/>
    </source>
</evidence>
<dbReference type="PROSITE" id="PS51891">
    <property type="entry name" value="CENP_V_GFA"/>
    <property type="match status" value="1"/>
</dbReference>
<dbReference type="PANTHER" id="PTHR33337:SF40">
    <property type="entry name" value="CENP-V_GFA DOMAIN-CONTAINING PROTEIN-RELATED"/>
    <property type="match status" value="1"/>
</dbReference>
<name>A0A139ILQ1_9PEZI</name>
<evidence type="ECO:0000256" key="3">
    <source>
        <dbReference type="ARBA" id="ARBA00022833"/>
    </source>
</evidence>
<accession>A0A139ILQ1</accession>
<keyword evidence="8" id="KW-1185">Reference proteome</keyword>
<dbReference type="Gene3D" id="3.90.1590.10">
    <property type="entry name" value="glutathione-dependent formaldehyde- activating enzyme (gfa)"/>
    <property type="match status" value="1"/>
</dbReference>
<protein>
    <recommendedName>
        <fullName evidence="6">CENP-V/GFA domain-containing protein</fullName>
    </recommendedName>
</protein>
<feature type="region of interest" description="Disordered" evidence="5">
    <location>
        <begin position="162"/>
        <end position="182"/>
    </location>
</feature>
<dbReference type="Pfam" id="PF04828">
    <property type="entry name" value="GFA"/>
    <property type="match status" value="1"/>
</dbReference>